<organism evidence="1 2">
    <name type="scientific">Streptomyces cupreus</name>
    <dbReference type="NCBI Taxonomy" id="2759956"/>
    <lineage>
        <taxon>Bacteria</taxon>
        <taxon>Bacillati</taxon>
        <taxon>Actinomycetota</taxon>
        <taxon>Actinomycetes</taxon>
        <taxon>Kitasatosporales</taxon>
        <taxon>Streptomycetaceae</taxon>
        <taxon>Streptomyces</taxon>
    </lineage>
</organism>
<evidence type="ECO:0000313" key="2">
    <source>
        <dbReference type="Proteomes" id="UP000584670"/>
    </source>
</evidence>
<comment type="caution">
    <text evidence="1">The sequence shown here is derived from an EMBL/GenBank/DDBJ whole genome shotgun (WGS) entry which is preliminary data.</text>
</comment>
<reference evidence="1 2" key="1">
    <citation type="submission" date="2020-08" db="EMBL/GenBank/DDBJ databases">
        <title>Streptomyces sp. PSKA01 genome sequencing and assembly.</title>
        <authorList>
            <person name="Mandal S."/>
            <person name="Maiti P.K."/>
            <person name="Das P."/>
        </authorList>
    </citation>
    <scope>NUCLEOTIDE SEQUENCE [LARGE SCALE GENOMIC DNA]</scope>
    <source>
        <strain evidence="1 2">PSKA01</strain>
    </source>
</reference>
<gene>
    <name evidence="1" type="ORF">H4N64_19295</name>
</gene>
<protein>
    <submittedName>
        <fullName evidence="1">DUF2716 domain-containing protein</fullName>
    </submittedName>
</protein>
<accession>A0A7X1MA32</accession>
<dbReference type="RefSeq" id="WP_186283608.1">
    <property type="nucleotide sequence ID" value="NZ_JACMSF010000019.1"/>
</dbReference>
<proteinExistence type="predicted"/>
<evidence type="ECO:0000313" key="1">
    <source>
        <dbReference type="EMBL" id="MBC2903727.1"/>
    </source>
</evidence>
<sequence length="301" mass="33462">MYSPDGPRLARALRAAGFTPGPARSLLVADVTEVPTTDIELRTYWLGLPPSDQGRILRLAAAAPQQHRPVSELEHGMDILSVWQHTRPVDLVWLEKAHGTDFSSIGGITGPRPELLHAAAAWAAREVWSQPKSRYVVAEASGELVGVHRSAGFHEVAEVTTYRWAPPGEPARERPARLLFSEPEHDEIWRRFEKRFEVTYETACDGIAEPPGSVTWHMEAVEDWRDPVLRRVEAVVARGLRACRRGGRATPTSPTRTSSRSPLTCAWARTAVEEDLTELLGRVLRRDGRPVGNVWTFGPVP</sequence>
<dbReference type="Pfam" id="PF10898">
    <property type="entry name" value="DUF2716"/>
    <property type="match status" value="1"/>
</dbReference>
<dbReference type="Proteomes" id="UP000584670">
    <property type="component" value="Unassembled WGS sequence"/>
</dbReference>
<keyword evidence="2" id="KW-1185">Reference proteome</keyword>
<dbReference type="AlphaFoldDB" id="A0A7X1MA32"/>
<dbReference type="InterPro" id="IPR020323">
    <property type="entry name" value="DUF2716"/>
</dbReference>
<name>A0A7X1MA32_9ACTN</name>
<dbReference type="EMBL" id="JACMSF010000019">
    <property type="protein sequence ID" value="MBC2903727.1"/>
    <property type="molecule type" value="Genomic_DNA"/>
</dbReference>